<dbReference type="EMBL" id="LAZR01006660">
    <property type="protein sequence ID" value="KKM90529.1"/>
    <property type="molecule type" value="Genomic_DNA"/>
</dbReference>
<comment type="caution">
    <text evidence="1">The sequence shown here is derived from an EMBL/GenBank/DDBJ whole genome shotgun (WGS) entry which is preliminary data.</text>
</comment>
<dbReference type="AlphaFoldDB" id="A0A0F9L6T0"/>
<proteinExistence type="predicted"/>
<name>A0A0F9L6T0_9ZZZZ</name>
<protein>
    <submittedName>
        <fullName evidence="1">Uncharacterized protein</fullName>
    </submittedName>
</protein>
<accession>A0A0F9L6T0</accession>
<reference evidence="1" key="1">
    <citation type="journal article" date="2015" name="Nature">
        <title>Complex archaea that bridge the gap between prokaryotes and eukaryotes.</title>
        <authorList>
            <person name="Spang A."/>
            <person name="Saw J.H."/>
            <person name="Jorgensen S.L."/>
            <person name="Zaremba-Niedzwiedzka K."/>
            <person name="Martijn J."/>
            <person name="Lind A.E."/>
            <person name="van Eijk R."/>
            <person name="Schleper C."/>
            <person name="Guy L."/>
            <person name="Ettema T.J."/>
        </authorList>
    </citation>
    <scope>NUCLEOTIDE SEQUENCE</scope>
</reference>
<sequence length="87" mass="10516">MMKLSNFDLEAWNQILKEEIIEETLFQSSGADEYFRVYDYSEKYFSEDREILYGKAFPLEIRTGIPEDDETSEFYTFYSYAKNEEKE</sequence>
<evidence type="ECO:0000313" key="1">
    <source>
        <dbReference type="EMBL" id="KKM90529.1"/>
    </source>
</evidence>
<organism evidence="1">
    <name type="scientific">marine sediment metagenome</name>
    <dbReference type="NCBI Taxonomy" id="412755"/>
    <lineage>
        <taxon>unclassified sequences</taxon>
        <taxon>metagenomes</taxon>
        <taxon>ecological metagenomes</taxon>
    </lineage>
</organism>
<gene>
    <name evidence="1" type="ORF">LCGC14_1237680</name>
</gene>